<proteinExistence type="predicted"/>
<evidence type="ECO:0000256" key="1">
    <source>
        <dbReference type="SAM" id="Phobius"/>
    </source>
</evidence>
<reference evidence="2 3" key="1">
    <citation type="journal article" date="2019" name="Sci. Rep.">
        <title>Orb-weaving spider Araneus ventricosus genome elucidates the spidroin gene catalogue.</title>
        <authorList>
            <person name="Kono N."/>
            <person name="Nakamura H."/>
            <person name="Ohtoshi R."/>
            <person name="Moran D.A.P."/>
            <person name="Shinohara A."/>
            <person name="Yoshida Y."/>
            <person name="Fujiwara M."/>
            <person name="Mori M."/>
            <person name="Tomita M."/>
            <person name="Arakawa K."/>
        </authorList>
    </citation>
    <scope>NUCLEOTIDE SEQUENCE [LARGE SCALE GENOMIC DNA]</scope>
</reference>
<sequence length="98" mass="11657">MLNRLQDKVNNVFDEIGNLSIILCFPVTVLCYYAGISLFTRCFMPGFPMSIMEWIFSFVAIINCFFVGTYFFMKRNKDLPPINRQQRHNMDRMFEFDS</sequence>
<dbReference type="Proteomes" id="UP000499080">
    <property type="component" value="Unassembled WGS sequence"/>
</dbReference>
<keyword evidence="3" id="KW-1185">Reference proteome</keyword>
<evidence type="ECO:0000313" key="3">
    <source>
        <dbReference type="Proteomes" id="UP000499080"/>
    </source>
</evidence>
<feature type="transmembrane region" description="Helical" evidence="1">
    <location>
        <begin position="51"/>
        <end position="73"/>
    </location>
</feature>
<gene>
    <name evidence="2" type="ORF">AVEN_59915_1</name>
</gene>
<feature type="transmembrane region" description="Helical" evidence="1">
    <location>
        <begin position="20"/>
        <end position="39"/>
    </location>
</feature>
<organism evidence="2 3">
    <name type="scientific">Araneus ventricosus</name>
    <name type="common">Orbweaver spider</name>
    <name type="synonym">Epeira ventricosa</name>
    <dbReference type="NCBI Taxonomy" id="182803"/>
    <lineage>
        <taxon>Eukaryota</taxon>
        <taxon>Metazoa</taxon>
        <taxon>Ecdysozoa</taxon>
        <taxon>Arthropoda</taxon>
        <taxon>Chelicerata</taxon>
        <taxon>Arachnida</taxon>
        <taxon>Araneae</taxon>
        <taxon>Araneomorphae</taxon>
        <taxon>Entelegynae</taxon>
        <taxon>Araneoidea</taxon>
        <taxon>Araneidae</taxon>
        <taxon>Araneus</taxon>
    </lineage>
</organism>
<dbReference type="AlphaFoldDB" id="A0A4Y2EGS9"/>
<comment type="caution">
    <text evidence="2">The sequence shown here is derived from an EMBL/GenBank/DDBJ whole genome shotgun (WGS) entry which is preliminary data.</text>
</comment>
<keyword evidence="1" id="KW-0472">Membrane</keyword>
<keyword evidence="1" id="KW-0812">Transmembrane</keyword>
<accession>A0A4Y2EGS9</accession>
<name>A0A4Y2EGS9_ARAVE</name>
<protein>
    <submittedName>
        <fullName evidence="2">Uncharacterized protein</fullName>
    </submittedName>
</protein>
<keyword evidence="1" id="KW-1133">Transmembrane helix</keyword>
<dbReference type="EMBL" id="BGPR01000585">
    <property type="protein sequence ID" value="GBM27466.1"/>
    <property type="molecule type" value="Genomic_DNA"/>
</dbReference>
<evidence type="ECO:0000313" key="2">
    <source>
        <dbReference type="EMBL" id="GBM27466.1"/>
    </source>
</evidence>